<protein>
    <recommendedName>
        <fullName evidence="4">Lipoprotein</fullName>
    </recommendedName>
</protein>
<sequence length="55" mass="5946">MKKVLLVSILATVLTACSTNSNTKLDYTTKPVFCYQLAPQEQMPSKNCIGSGGHN</sequence>
<keyword evidence="1" id="KW-0732">Signal</keyword>
<reference evidence="2 3" key="1">
    <citation type="submission" date="2018-06" db="EMBL/GenBank/DDBJ databases">
        <authorList>
            <consortium name="Pathogen Informatics"/>
            <person name="Doyle S."/>
        </authorList>
    </citation>
    <scope>NUCLEOTIDE SEQUENCE [LARGE SCALE GENOMIC DNA]</scope>
    <source>
        <strain evidence="2 3">NCTC12872</strain>
    </source>
</reference>
<gene>
    <name evidence="2" type="ORF">NCTC12872_00918</name>
</gene>
<evidence type="ECO:0000313" key="2">
    <source>
        <dbReference type="EMBL" id="SUB58949.1"/>
    </source>
</evidence>
<proteinExistence type="predicted"/>
<feature type="signal peptide" evidence="1">
    <location>
        <begin position="1"/>
        <end position="18"/>
    </location>
</feature>
<dbReference type="PROSITE" id="PS51257">
    <property type="entry name" value="PROKAR_LIPOPROTEIN"/>
    <property type="match status" value="1"/>
</dbReference>
<evidence type="ECO:0008006" key="4">
    <source>
        <dbReference type="Google" id="ProtNLM"/>
    </source>
</evidence>
<feature type="chain" id="PRO_5016945391" description="Lipoprotein" evidence="1">
    <location>
        <begin position="19"/>
        <end position="55"/>
    </location>
</feature>
<accession>A0A379C9U3</accession>
<dbReference type="Proteomes" id="UP000255417">
    <property type="component" value="Unassembled WGS sequence"/>
</dbReference>
<dbReference type="RefSeq" id="WP_172460361.1">
    <property type="nucleotide sequence ID" value="NZ_LWIF01000001.1"/>
</dbReference>
<keyword evidence="3" id="KW-1185">Reference proteome</keyword>
<organism evidence="2 3">
    <name type="scientific">Phocoenobacter uteri</name>
    <dbReference type="NCBI Taxonomy" id="146806"/>
    <lineage>
        <taxon>Bacteria</taxon>
        <taxon>Pseudomonadati</taxon>
        <taxon>Pseudomonadota</taxon>
        <taxon>Gammaproteobacteria</taxon>
        <taxon>Pasteurellales</taxon>
        <taxon>Pasteurellaceae</taxon>
        <taxon>Phocoenobacter</taxon>
    </lineage>
</organism>
<evidence type="ECO:0000313" key="3">
    <source>
        <dbReference type="Proteomes" id="UP000255417"/>
    </source>
</evidence>
<evidence type="ECO:0000256" key="1">
    <source>
        <dbReference type="SAM" id="SignalP"/>
    </source>
</evidence>
<dbReference type="EMBL" id="UGTA01000001">
    <property type="protein sequence ID" value="SUB58949.1"/>
    <property type="molecule type" value="Genomic_DNA"/>
</dbReference>
<name>A0A379C9U3_9PAST</name>
<dbReference type="AlphaFoldDB" id="A0A379C9U3"/>